<dbReference type="PANTHER" id="PTHR30383">
    <property type="entry name" value="THIOESTERASE 1/PROTEASE 1/LYSOPHOSPHOLIPASE L1"/>
    <property type="match status" value="1"/>
</dbReference>
<dbReference type="GO" id="GO:0004622">
    <property type="term" value="F:phosphatidylcholine lysophospholipase activity"/>
    <property type="evidence" value="ECO:0007669"/>
    <property type="project" value="TreeGrafter"/>
</dbReference>
<evidence type="ECO:0000259" key="1">
    <source>
        <dbReference type="Pfam" id="PF13472"/>
    </source>
</evidence>
<organism evidence="2 3">
    <name type="scientific">Paenibacillus glucanolyticus</name>
    <dbReference type="NCBI Taxonomy" id="59843"/>
    <lineage>
        <taxon>Bacteria</taxon>
        <taxon>Bacillati</taxon>
        <taxon>Bacillota</taxon>
        <taxon>Bacilli</taxon>
        <taxon>Bacillales</taxon>
        <taxon>Paenibacillaceae</taxon>
        <taxon>Paenibacillus</taxon>
    </lineage>
</organism>
<dbReference type="AlphaFoldDB" id="A0A163G074"/>
<evidence type="ECO:0000313" key="2">
    <source>
        <dbReference type="EMBL" id="KZS44663.1"/>
    </source>
</evidence>
<dbReference type="EMBL" id="LWMH01000002">
    <property type="protein sequence ID" value="KZS44663.1"/>
    <property type="molecule type" value="Genomic_DNA"/>
</dbReference>
<dbReference type="InterPro" id="IPR013830">
    <property type="entry name" value="SGNH_hydro"/>
</dbReference>
<dbReference type="STRING" id="59843.A3958_24935"/>
<dbReference type="OrthoDB" id="9794725at2"/>
<dbReference type="RefSeq" id="WP_006211159.1">
    <property type="nucleotide sequence ID" value="NZ_CP147845.1"/>
</dbReference>
<accession>A0A163G074</accession>
<dbReference type="PANTHER" id="PTHR30383:SF5">
    <property type="entry name" value="SGNH HYDROLASE-TYPE ESTERASE DOMAIN-CONTAINING PROTEIN"/>
    <property type="match status" value="1"/>
</dbReference>
<reference evidence="2" key="1">
    <citation type="journal article" date="2016" name="Genome Announc.">
        <title>Draft genomes of two strains of Paenibacillus glucanolyticus with capability to degrade lignocellulose.</title>
        <authorList>
            <person name="Mathews S.L."/>
            <person name="Pawlak J."/>
            <person name="Grunden A.M."/>
        </authorList>
    </citation>
    <scope>NUCLEOTIDE SEQUENCE [LARGE SCALE GENOMIC DNA]</scope>
    <source>
        <strain evidence="2">SLM1</strain>
    </source>
</reference>
<evidence type="ECO:0000313" key="3">
    <source>
        <dbReference type="Proteomes" id="UP000076796"/>
    </source>
</evidence>
<dbReference type="InterPro" id="IPR051532">
    <property type="entry name" value="Ester_Hydrolysis_Enzymes"/>
</dbReference>
<gene>
    <name evidence="2" type="ORF">AWU65_26205</name>
</gene>
<sequence length="212" mass="23837">MVHIEHNALVLFQGDSITDCGRNYEESDSLGHGYALMAAARLGMESPLKRLRFLNRGISGNRVVDLRGRWEEDCIGLDPTWVSILVGINETGRKYNQGEATSVEAYYEGYRELLIQTRELTGANFILMEPFLLPVTEAKKEWREDLDPKIQAVRELSREFETLYVPLDGIFAAASSKMEMSYWAPDGVHPSPAGHALMAEAWLATMQGRSIL</sequence>
<dbReference type="Pfam" id="PF13472">
    <property type="entry name" value="Lipase_GDSL_2"/>
    <property type="match status" value="1"/>
</dbReference>
<dbReference type="Proteomes" id="UP000076796">
    <property type="component" value="Unassembled WGS sequence"/>
</dbReference>
<feature type="domain" description="SGNH hydrolase-type esterase" evidence="1">
    <location>
        <begin position="14"/>
        <end position="197"/>
    </location>
</feature>
<dbReference type="GeneID" id="97554908"/>
<comment type="caution">
    <text evidence="2">The sequence shown here is derived from an EMBL/GenBank/DDBJ whole genome shotgun (WGS) entry which is preliminary data.</text>
</comment>
<proteinExistence type="predicted"/>
<dbReference type="InterPro" id="IPR036514">
    <property type="entry name" value="SGNH_hydro_sf"/>
</dbReference>
<name>A0A163G074_9BACL</name>
<keyword evidence="3" id="KW-1185">Reference proteome</keyword>
<dbReference type="CDD" id="cd01834">
    <property type="entry name" value="SGNH_hydrolase_like_2"/>
    <property type="match status" value="1"/>
</dbReference>
<dbReference type="SUPFAM" id="SSF52266">
    <property type="entry name" value="SGNH hydrolase"/>
    <property type="match status" value="1"/>
</dbReference>
<dbReference type="Gene3D" id="3.40.50.1110">
    <property type="entry name" value="SGNH hydrolase"/>
    <property type="match status" value="1"/>
</dbReference>
<protein>
    <submittedName>
        <fullName evidence="2">GDSL family lipase</fullName>
    </submittedName>
</protein>